<organism evidence="2 3">
    <name type="scientific">Somion occarium</name>
    <dbReference type="NCBI Taxonomy" id="3059160"/>
    <lineage>
        <taxon>Eukaryota</taxon>
        <taxon>Fungi</taxon>
        <taxon>Dikarya</taxon>
        <taxon>Basidiomycota</taxon>
        <taxon>Agaricomycotina</taxon>
        <taxon>Agaricomycetes</taxon>
        <taxon>Polyporales</taxon>
        <taxon>Cerrenaceae</taxon>
        <taxon>Somion</taxon>
    </lineage>
</organism>
<name>A0ABP1CR96_9APHY</name>
<feature type="compositionally biased region" description="Pro residues" evidence="1">
    <location>
        <begin position="216"/>
        <end position="226"/>
    </location>
</feature>
<feature type="compositionally biased region" description="Low complexity" evidence="1">
    <location>
        <begin position="12"/>
        <end position="27"/>
    </location>
</feature>
<feature type="region of interest" description="Disordered" evidence="1">
    <location>
        <begin position="1"/>
        <end position="82"/>
    </location>
</feature>
<evidence type="ECO:0000313" key="3">
    <source>
        <dbReference type="Proteomes" id="UP001497453"/>
    </source>
</evidence>
<accession>A0ABP1CR96</accession>
<sequence length="283" mass="31321">MASSFGRLRPVSDSPSPSTSTTTSSDHTPPPRHGQSQHVNLLPPASANRRPMSPTSIRDVDLSGQDRDMPARKWPTPPTGHELMALFPPAPPLNILPGPTSGYFQREERAFFAQAGKEIVRVKIEVDMPQNGEGDFESNKSHLSRQSSASSHRQHWSPSSQQHPNSFAHASPRSVPPSSYPHNESARPARQGPVPLTVQPVYPASSHMSSHTSNAPMPPPPMPHRPGYPVRSPSEDHPSGPLHPMREPMAEEYRDESDESWRTPMPHNQRRRAGKHTKRVVVK</sequence>
<feature type="compositionally biased region" description="Low complexity" evidence="1">
    <location>
        <begin position="144"/>
        <end position="166"/>
    </location>
</feature>
<feature type="compositionally biased region" description="Basic and acidic residues" evidence="1">
    <location>
        <begin position="233"/>
        <end position="252"/>
    </location>
</feature>
<proteinExistence type="predicted"/>
<dbReference type="Proteomes" id="UP001497453">
    <property type="component" value="Chromosome 10"/>
</dbReference>
<reference evidence="3" key="1">
    <citation type="submission" date="2024-04" db="EMBL/GenBank/DDBJ databases">
        <authorList>
            <person name="Shaw F."/>
            <person name="Minotto A."/>
        </authorList>
    </citation>
    <scope>NUCLEOTIDE SEQUENCE [LARGE SCALE GENOMIC DNA]</scope>
</reference>
<feature type="compositionally biased region" description="Basic residues" evidence="1">
    <location>
        <begin position="268"/>
        <end position="283"/>
    </location>
</feature>
<feature type="compositionally biased region" description="Basic and acidic residues" evidence="1">
    <location>
        <begin position="58"/>
        <end position="71"/>
    </location>
</feature>
<gene>
    <name evidence="2" type="ORF">GFSPODELE1_LOCUS2048</name>
</gene>
<feature type="region of interest" description="Disordered" evidence="1">
    <location>
        <begin position="130"/>
        <end position="283"/>
    </location>
</feature>
<feature type="compositionally biased region" description="Polar residues" evidence="1">
    <location>
        <begin position="206"/>
        <end position="215"/>
    </location>
</feature>
<protein>
    <submittedName>
        <fullName evidence="2">Uncharacterized protein</fullName>
    </submittedName>
</protein>
<dbReference type="EMBL" id="OZ037953">
    <property type="protein sequence ID" value="CAL1698205.1"/>
    <property type="molecule type" value="Genomic_DNA"/>
</dbReference>
<evidence type="ECO:0000313" key="2">
    <source>
        <dbReference type="EMBL" id="CAL1698205.1"/>
    </source>
</evidence>
<keyword evidence="3" id="KW-1185">Reference proteome</keyword>
<evidence type="ECO:0000256" key="1">
    <source>
        <dbReference type="SAM" id="MobiDB-lite"/>
    </source>
</evidence>